<dbReference type="STRING" id="467210.HMPREF1866_01560"/>
<keyword evidence="1" id="KW-0805">Transcription regulation</keyword>
<comment type="caution">
    <text evidence="5">The sequence shown here is derived from an EMBL/GenBank/DDBJ whole genome shotgun (WGS) entry which is preliminary data.</text>
</comment>
<organism evidence="5 6">
    <name type="scientific">Lachnoanaerobaculum saburreum</name>
    <dbReference type="NCBI Taxonomy" id="467210"/>
    <lineage>
        <taxon>Bacteria</taxon>
        <taxon>Bacillati</taxon>
        <taxon>Bacillota</taxon>
        <taxon>Clostridia</taxon>
        <taxon>Lachnospirales</taxon>
        <taxon>Lachnospiraceae</taxon>
        <taxon>Lachnoanaerobaculum</taxon>
    </lineage>
</organism>
<dbReference type="SMART" id="SM00354">
    <property type="entry name" value="HTH_LACI"/>
    <property type="match status" value="1"/>
</dbReference>
<dbReference type="InterPro" id="IPR046335">
    <property type="entry name" value="LacI/GalR-like_sensor"/>
</dbReference>
<evidence type="ECO:0000313" key="6">
    <source>
        <dbReference type="Proteomes" id="UP000070394"/>
    </source>
</evidence>
<dbReference type="InterPro" id="IPR000843">
    <property type="entry name" value="HTH_LacI"/>
</dbReference>
<dbReference type="SUPFAM" id="SSF47413">
    <property type="entry name" value="lambda repressor-like DNA-binding domains"/>
    <property type="match status" value="1"/>
</dbReference>
<dbReference type="InterPro" id="IPR010982">
    <property type="entry name" value="Lambda_DNA-bd_dom_sf"/>
</dbReference>
<dbReference type="InterPro" id="IPR028082">
    <property type="entry name" value="Peripla_BP_I"/>
</dbReference>
<feature type="domain" description="HTH lacI-type" evidence="4">
    <location>
        <begin position="2"/>
        <end position="56"/>
    </location>
</feature>
<dbReference type="PANTHER" id="PTHR30146">
    <property type="entry name" value="LACI-RELATED TRANSCRIPTIONAL REPRESSOR"/>
    <property type="match status" value="1"/>
</dbReference>
<dbReference type="Gene3D" id="1.10.260.40">
    <property type="entry name" value="lambda repressor-like DNA-binding domains"/>
    <property type="match status" value="1"/>
</dbReference>
<evidence type="ECO:0000256" key="2">
    <source>
        <dbReference type="ARBA" id="ARBA00023125"/>
    </source>
</evidence>
<dbReference type="AlphaFoldDB" id="A0A133ZP04"/>
<dbReference type="PROSITE" id="PS00356">
    <property type="entry name" value="HTH_LACI_1"/>
    <property type="match status" value="1"/>
</dbReference>
<keyword evidence="6" id="KW-1185">Reference proteome</keyword>
<dbReference type="Pfam" id="PF13377">
    <property type="entry name" value="Peripla_BP_3"/>
    <property type="match status" value="1"/>
</dbReference>
<dbReference type="Gene3D" id="3.40.50.2300">
    <property type="match status" value="2"/>
</dbReference>
<protein>
    <submittedName>
        <fullName evidence="5">Transcriptional regulator, LacI family</fullName>
    </submittedName>
</protein>
<dbReference type="GO" id="GO:0000976">
    <property type="term" value="F:transcription cis-regulatory region binding"/>
    <property type="evidence" value="ECO:0007669"/>
    <property type="project" value="TreeGrafter"/>
</dbReference>
<dbReference type="PATRIC" id="fig|467210.3.peg.1545"/>
<evidence type="ECO:0000256" key="3">
    <source>
        <dbReference type="ARBA" id="ARBA00023163"/>
    </source>
</evidence>
<gene>
    <name evidence="5" type="ORF">HMPREF1866_01560</name>
</gene>
<dbReference type="EMBL" id="LSDA01000095">
    <property type="protein sequence ID" value="KXB57165.1"/>
    <property type="molecule type" value="Genomic_DNA"/>
</dbReference>
<dbReference type="PANTHER" id="PTHR30146:SF24">
    <property type="entry name" value="XYLOSE OPERON REGULATORY PROTEIN"/>
    <property type="match status" value="1"/>
</dbReference>
<keyword evidence="2" id="KW-0238">DNA-binding</keyword>
<evidence type="ECO:0000259" key="4">
    <source>
        <dbReference type="PROSITE" id="PS50932"/>
    </source>
</evidence>
<dbReference type="SUPFAM" id="SSF53822">
    <property type="entry name" value="Periplasmic binding protein-like I"/>
    <property type="match status" value="1"/>
</dbReference>
<dbReference type="CDD" id="cd01392">
    <property type="entry name" value="HTH_LacI"/>
    <property type="match status" value="1"/>
</dbReference>
<dbReference type="Proteomes" id="UP000070394">
    <property type="component" value="Unassembled WGS sequence"/>
</dbReference>
<proteinExistence type="predicted"/>
<dbReference type="OrthoDB" id="9789891at2"/>
<dbReference type="RefSeq" id="WP_060931291.1">
    <property type="nucleotide sequence ID" value="NZ_KQ959831.1"/>
</dbReference>
<evidence type="ECO:0000313" key="5">
    <source>
        <dbReference type="EMBL" id="KXB57165.1"/>
    </source>
</evidence>
<keyword evidence="3" id="KW-0804">Transcription</keyword>
<sequence length="333" mass="37036">MASIKEVAVAAGVSVSTVSRALNGYTDVREDTRKKIMDIAQELGYRPSQSARNLSSKRKENVAILISGLGSNSPVDEFTGNVLKGLNSYIQGKNMIIAMYGISSKMQANQKLSEFCREYSLSGVILAGLKLGDPYIEEIKHTDIPCVGIDIKLEGKMGASILTNDIEAFREITNYAIEKGFSQLVLVKGKNEASVTHERYAGFKEALRDKGISQKEVDVLECRFDENLAYKKVKSYIEKYKKNKGRTFVCMSDLMAVAAAKAIEDLGYSVSKDFIVTGFDGIQLLNYIRPRIATIDQNIVKKGYEGMRLLMKIIKGEDIPRTIYVKHRLIEGE</sequence>
<dbReference type="CDD" id="cd06267">
    <property type="entry name" value="PBP1_LacI_sugar_binding-like"/>
    <property type="match status" value="1"/>
</dbReference>
<reference evidence="6" key="1">
    <citation type="submission" date="2016-01" db="EMBL/GenBank/DDBJ databases">
        <authorList>
            <person name="Mitreva M."/>
            <person name="Pepin K.H."/>
            <person name="Mihindukulasuriya K.A."/>
            <person name="Fulton R."/>
            <person name="Fronick C."/>
            <person name="O'Laughlin M."/>
            <person name="Miner T."/>
            <person name="Herter B."/>
            <person name="Rosa B.A."/>
            <person name="Cordes M."/>
            <person name="Tomlinson C."/>
            <person name="Wollam A."/>
            <person name="Palsikar V.B."/>
            <person name="Mardis E.R."/>
            <person name="Wilson R.K."/>
        </authorList>
    </citation>
    <scope>NUCLEOTIDE SEQUENCE [LARGE SCALE GENOMIC DNA]</scope>
    <source>
        <strain evidence="6">DNF00896</strain>
    </source>
</reference>
<accession>A0A133ZP04</accession>
<dbReference type="Pfam" id="PF00356">
    <property type="entry name" value="LacI"/>
    <property type="match status" value="1"/>
</dbReference>
<dbReference type="GO" id="GO:0003700">
    <property type="term" value="F:DNA-binding transcription factor activity"/>
    <property type="evidence" value="ECO:0007669"/>
    <property type="project" value="TreeGrafter"/>
</dbReference>
<dbReference type="PROSITE" id="PS50932">
    <property type="entry name" value="HTH_LACI_2"/>
    <property type="match status" value="1"/>
</dbReference>
<evidence type="ECO:0000256" key="1">
    <source>
        <dbReference type="ARBA" id="ARBA00023015"/>
    </source>
</evidence>
<name>A0A133ZP04_9FIRM</name>